<dbReference type="InterPro" id="IPR008807">
    <property type="entry name" value="ROS_MUCR"/>
</dbReference>
<sequence>MQRNRPMATEQMIEATPAPEAAPGVLLTCLECGRQMALLKRHLDKAHGMTPAQYALRWDLTHEVALQSPFYAAHRAAVVGAPPSWGT</sequence>
<comment type="similarity">
    <text evidence="1">Belongs to the ros/MucR family.</text>
</comment>
<dbReference type="Pfam" id="PF05443">
    <property type="entry name" value="ROS_MUCR"/>
    <property type="match status" value="1"/>
</dbReference>
<dbReference type="InterPro" id="IPR041920">
    <property type="entry name" value="ROS/MUCR_sf"/>
</dbReference>
<reference evidence="2 3" key="1">
    <citation type="submission" date="2016-10" db="EMBL/GenBank/DDBJ databases">
        <authorList>
            <person name="de Groot N.N."/>
        </authorList>
    </citation>
    <scope>NUCLEOTIDE SEQUENCE [LARGE SCALE GENOMIC DNA]</scope>
    <source>
        <strain evidence="2 3">DSM 19547</strain>
    </source>
</reference>
<dbReference type="GO" id="GO:0006355">
    <property type="term" value="P:regulation of DNA-templated transcription"/>
    <property type="evidence" value="ECO:0007669"/>
    <property type="project" value="InterPro"/>
</dbReference>
<protein>
    <submittedName>
        <fullName evidence="2">ROS/MUCR transcriptional regulator protein</fullName>
    </submittedName>
</protein>
<dbReference type="Gene3D" id="1.10.10.1550">
    <property type="entry name" value="ROS/MUCR transcriptional regulator protein"/>
    <property type="match status" value="1"/>
</dbReference>
<evidence type="ECO:0000313" key="3">
    <source>
        <dbReference type="Proteomes" id="UP000199356"/>
    </source>
</evidence>
<dbReference type="AlphaFoldDB" id="A0A1I5RX59"/>
<dbReference type="GO" id="GO:0008270">
    <property type="term" value="F:zinc ion binding"/>
    <property type="evidence" value="ECO:0007669"/>
    <property type="project" value="InterPro"/>
</dbReference>
<evidence type="ECO:0000256" key="1">
    <source>
        <dbReference type="ARBA" id="ARBA00007031"/>
    </source>
</evidence>
<dbReference type="GO" id="GO:0003677">
    <property type="term" value="F:DNA binding"/>
    <property type="evidence" value="ECO:0007669"/>
    <property type="project" value="InterPro"/>
</dbReference>
<keyword evidence="3" id="KW-1185">Reference proteome</keyword>
<dbReference type="Proteomes" id="UP000199356">
    <property type="component" value="Unassembled WGS sequence"/>
</dbReference>
<accession>A0A1I5RX59</accession>
<evidence type="ECO:0000313" key="2">
    <source>
        <dbReference type="EMBL" id="SFP63118.1"/>
    </source>
</evidence>
<name>A0A1I5RX59_9RHOB</name>
<organism evidence="2 3">
    <name type="scientific">Tranquillimonas alkanivorans</name>
    <dbReference type="NCBI Taxonomy" id="441119"/>
    <lineage>
        <taxon>Bacteria</taxon>
        <taxon>Pseudomonadati</taxon>
        <taxon>Pseudomonadota</taxon>
        <taxon>Alphaproteobacteria</taxon>
        <taxon>Rhodobacterales</taxon>
        <taxon>Roseobacteraceae</taxon>
        <taxon>Tranquillimonas</taxon>
    </lineage>
</organism>
<dbReference type="EMBL" id="FOXA01000009">
    <property type="protein sequence ID" value="SFP63118.1"/>
    <property type="molecule type" value="Genomic_DNA"/>
</dbReference>
<gene>
    <name evidence="2" type="ORF">SAMN04488047_109138</name>
</gene>
<proteinExistence type="inferred from homology"/>
<dbReference type="STRING" id="441119.SAMN04488047_109138"/>
<dbReference type="OrthoDB" id="9809693at2"/>